<dbReference type="Pfam" id="PF01315">
    <property type="entry name" value="Ald_Xan_dh_C"/>
    <property type="match status" value="1"/>
</dbReference>
<dbReference type="Pfam" id="PF20256">
    <property type="entry name" value="MoCoBD_2"/>
    <property type="match status" value="1"/>
</dbReference>
<keyword evidence="5" id="KW-1185">Reference proteome</keyword>
<feature type="domain" description="Aldehyde oxidase/xanthine dehydrogenase a/b hammerhead" evidence="3">
    <location>
        <begin position="18"/>
        <end position="130"/>
    </location>
</feature>
<dbReference type="Gene3D" id="3.90.1170.50">
    <property type="entry name" value="Aldehyde oxidase/xanthine dehydrogenase, a/b hammerhead"/>
    <property type="match status" value="1"/>
</dbReference>
<dbReference type="Proteomes" id="UP000555828">
    <property type="component" value="Unassembled WGS sequence"/>
</dbReference>
<dbReference type="InterPro" id="IPR037165">
    <property type="entry name" value="AldOxase/xan_DH_Mopterin-bd_sf"/>
</dbReference>
<keyword evidence="2" id="KW-0560">Oxidoreductase</keyword>
<dbReference type="Pfam" id="PF02738">
    <property type="entry name" value="MoCoBD_1"/>
    <property type="match status" value="1"/>
</dbReference>
<accession>A0A841GKX5</accession>
<gene>
    <name evidence="4" type="ORF">HNP65_000186</name>
</gene>
<dbReference type="PANTHER" id="PTHR11908">
    <property type="entry name" value="XANTHINE DEHYDROGENASE"/>
    <property type="match status" value="1"/>
</dbReference>
<dbReference type="SUPFAM" id="SSF56003">
    <property type="entry name" value="Molybdenum cofactor-binding domain"/>
    <property type="match status" value="1"/>
</dbReference>
<protein>
    <submittedName>
        <fullName evidence="4">CO/xanthine dehydrogenase Mo-binding subunit</fullName>
    </submittedName>
</protein>
<evidence type="ECO:0000256" key="2">
    <source>
        <dbReference type="ARBA" id="ARBA00023002"/>
    </source>
</evidence>
<dbReference type="GO" id="GO:0005506">
    <property type="term" value="F:iron ion binding"/>
    <property type="evidence" value="ECO:0007669"/>
    <property type="project" value="InterPro"/>
</dbReference>
<evidence type="ECO:0000259" key="3">
    <source>
        <dbReference type="SMART" id="SM01008"/>
    </source>
</evidence>
<evidence type="ECO:0000313" key="4">
    <source>
        <dbReference type="EMBL" id="MBB6061764.1"/>
    </source>
</evidence>
<evidence type="ECO:0000313" key="5">
    <source>
        <dbReference type="Proteomes" id="UP000555828"/>
    </source>
</evidence>
<reference evidence="4 5" key="1">
    <citation type="submission" date="2020-08" db="EMBL/GenBank/DDBJ databases">
        <title>Genomic Encyclopedia of Type Strains, Phase IV (KMG-IV): sequencing the most valuable type-strain genomes for metagenomic binning, comparative biology and taxonomic classification.</title>
        <authorList>
            <person name="Goeker M."/>
        </authorList>
    </citation>
    <scope>NUCLEOTIDE SEQUENCE [LARGE SCALE GENOMIC DNA]</scope>
    <source>
        <strain evidence="4 5">DSM 13481</strain>
    </source>
</reference>
<proteinExistence type="predicted"/>
<dbReference type="InterPro" id="IPR046867">
    <property type="entry name" value="AldOxase/xan_DH_MoCoBD2"/>
</dbReference>
<dbReference type="InterPro" id="IPR008274">
    <property type="entry name" value="AldOxase/xan_DH_MoCoBD1"/>
</dbReference>
<evidence type="ECO:0000256" key="1">
    <source>
        <dbReference type="ARBA" id="ARBA00022505"/>
    </source>
</evidence>
<dbReference type="AlphaFoldDB" id="A0A841GKX5"/>
<dbReference type="InterPro" id="IPR000674">
    <property type="entry name" value="Ald_Oxase/Xan_DH_a/b"/>
</dbReference>
<dbReference type="SUPFAM" id="SSF54665">
    <property type="entry name" value="CO dehydrogenase molybdoprotein N-domain-like"/>
    <property type="match status" value="1"/>
</dbReference>
<dbReference type="Gene3D" id="3.30.365.10">
    <property type="entry name" value="Aldehyde oxidase/xanthine dehydrogenase, molybdopterin binding domain"/>
    <property type="match status" value="4"/>
</dbReference>
<dbReference type="GO" id="GO:0016491">
    <property type="term" value="F:oxidoreductase activity"/>
    <property type="evidence" value="ECO:0007669"/>
    <property type="project" value="UniProtKB-KW"/>
</dbReference>
<dbReference type="PANTHER" id="PTHR11908:SF132">
    <property type="entry name" value="ALDEHYDE OXIDASE 1-RELATED"/>
    <property type="match status" value="1"/>
</dbReference>
<name>A0A841GKX5_9BACT</name>
<dbReference type="EMBL" id="JACHEX010000001">
    <property type="protein sequence ID" value="MBB6061764.1"/>
    <property type="molecule type" value="Genomic_DNA"/>
</dbReference>
<dbReference type="InterPro" id="IPR036856">
    <property type="entry name" value="Ald_Oxase/Xan_DH_a/b_sf"/>
</dbReference>
<dbReference type="SMART" id="SM01008">
    <property type="entry name" value="Ald_Xan_dh_C"/>
    <property type="match status" value="1"/>
</dbReference>
<comment type="caution">
    <text evidence="4">The sequence shown here is derived from an EMBL/GenBank/DDBJ whole genome shotgun (WGS) entry which is preliminary data.</text>
</comment>
<organism evidence="4 5">
    <name type="scientific">Thermosipho japonicus</name>
    <dbReference type="NCBI Taxonomy" id="90323"/>
    <lineage>
        <taxon>Bacteria</taxon>
        <taxon>Thermotogati</taxon>
        <taxon>Thermotogota</taxon>
        <taxon>Thermotogae</taxon>
        <taxon>Thermotogales</taxon>
        <taxon>Fervidobacteriaceae</taxon>
        <taxon>Thermosipho</taxon>
    </lineage>
</organism>
<keyword evidence="1" id="KW-0500">Molybdenum</keyword>
<dbReference type="RefSeq" id="WP_184618529.1">
    <property type="nucleotide sequence ID" value="NZ_JACHEX010000001.1"/>
</dbReference>
<dbReference type="InterPro" id="IPR016208">
    <property type="entry name" value="Ald_Oxase/xanthine_DH-like"/>
</dbReference>
<sequence>MKEVTRKIPKKDALGLLLGKPVYTDDLSPKDALVVKILRSPHAFAKIKSIDTSKAEKIDGIECVLTYKDLPRIPITRAGQGYPEPSPHDWYILDEYVRYVGDEVAIVAGKDEKVVEKALSEIKVEYEILEPVFDFEKAENHPSVIHPEKETHPMFEIGFDAKKNIAASYEMEIGNVEEELKKCDVIINERFYTQAQAHVAFEPHTAASYIDMHGRLVIISSTQVPFHVRRIIAEAFNIPIKDIRVVKPRIGGGFGGKQAIHGEPFVAAVTLKTGKPAKIVYSRQEVFEATYTRHPMRYDITLGATKDGKLKVIDMKGLSDTGAYGEHALTTFMVAGSKTLPMYNKVDAVRFSGKVVYTNKVPAGAYRGYGAIQGNFALESAIDILAEKLNMDPAEFRKKNMIREGETSPIFKIMGEGREGVDMIVRSCKLNECVEEGMKLINWKEKFPRKKISETKFRGIGMAIAMQGSGIANIDMGSAILKLNDDGSFNLLVGATDLGTGSDTILAQIAAEVLQVPTENIIVYSSDTDLTPFDVGAYASSTTYVSGNAVKRAAEKMKRMIIREGALKLGLDESKVDFDGKYILEKDGSKKVDLKELATVLYYTENQKQLIADASYVGEESPPPFMAGFAEVEVDIETGKVKLINYVAVVDCGVTINPNLARIQVEGGLVQGIGMTLFEDVKYSPSGKLLTNNLMQYKIPSRKDIGNIIVKFVESYEPTGPFGAKSVAEIGIDTPPAAIANAIYNAVGVRITSLPITPEKILSKL</sequence>